<proteinExistence type="inferred from homology"/>
<evidence type="ECO:0000256" key="20">
    <source>
        <dbReference type="PROSITE-ProRule" id="PRU10141"/>
    </source>
</evidence>
<evidence type="ECO:0000256" key="17">
    <source>
        <dbReference type="ARBA" id="ARBA00049003"/>
    </source>
</evidence>
<gene>
    <name evidence="23" type="ORF">GEV33_002228</name>
</gene>
<comment type="caution">
    <text evidence="23">The sequence shown here is derived from an EMBL/GenBank/DDBJ whole genome shotgun (WGS) entry which is preliminary data.</text>
</comment>
<dbReference type="FunFam" id="3.30.200.20:FF:000127">
    <property type="entry name" value="Putative dual specificity tyrosine-phosphorylation-regulated kinase 2"/>
    <property type="match status" value="1"/>
</dbReference>
<dbReference type="Proteomes" id="UP000719412">
    <property type="component" value="Unassembled WGS sequence"/>
</dbReference>
<protein>
    <recommendedName>
        <fullName evidence="6">Prolyl endopeptidase</fullName>
        <ecNumber evidence="5">2.7.12.1</ecNumber>
        <ecNumber evidence="4">3.4.21.26</ecNumber>
    </recommendedName>
    <alternativeName>
        <fullName evidence="16">Post-proline cleaving enzyme</fullName>
    </alternativeName>
</protein>
<dbReference type="InterPro" id="IPR008271">
    <property type="entry name" value="Ser/Thr_kinase_AS"/>
</dbReference>
<dbReference type="PROSITE" id="PS00708">
    <property type="entry name" value="PRO_ENDOPEP_SER"/>
    <property type="match status" value="1"/>
</dbReference>
<comment type="similarity">
    <text evidence="2">Belongs to the peptidase S9A family.</text>
</comment>
<evidence type="ECO:0000256" key="3">
    <source>
        <dbReference type="ARBA" id="ARBA00008867"/>
    </source>
</evidence>
<evidence type="ECO:0000256" key="21">
    <source>
        <dbReference type="SAM" id="MobiDB-lite"/>
    </source>
</evidence>
<dbReference type="InterPro" id="IPR023302">
    <property type="entry name" value="Pept_S9A_N"/>
</dbReference>
<dbReference type="InterPro" id="IPR029058">
    <property type="entry name" value="AB_hydrolase_fold"/>
</dbReference>
<evidence type="ECO:0000313" key="23">
    <source>
        <dbReference type="EMBL" id="KAH0820570.1"/>
    </source>
</evidence>
<evidence type="ECO:0000256" key="4">
    <source>
        <dbReference type="ARBA" id="ARBA00011897"/>
    </source>
</evidence>
<dbReference type="SUPFAM" id="SSF50993">
    <property type="entry name" value="Peptidase/esterase 'gauge' domain"/>
    <property type="match status" value="1"/>
</dbReference>
<feature type="region of interest" description="Disordered" evidence="21">
    <location>
        <begin position="15"/>
        <end position="45"/>
    </location>
</feature>
<dbReference type="Gene3D" id="1.10.510.10">
    <property type="entry name" value="Transferase(Phosphotransferase) domain 1"/>
    <property type="match status" value="1"/>
</dbReference>
<dbReference type="PANTHER" id="PTHR42881">
    <property type="entry name" value="PROLYL ENDOPEPTIDASE"/>
    <property type="match status" value="1"/>
</dbReference>
<dbReference type="PROSITE" id="PS00107">
    <property type="entry name" value="PROTEIN_KINASE_ATP"/>
    <property type="match status" value="1"/>
</dbReference>
<dbReference type="InterPro" id="IPR001375">
    <property type="entry name" value="Peptidase_S9_cat"/>
</dbReference>
<evidence type="ECO:0000313" key="24">
    <source>
        <dbReference type="Proteomes" id="UP000719412"/>
    </source>
</evidence>
<comment type="similarity">
    <text evidence="3">Belongs to the protein kinase superfamily. CMGC Ser/Thr protein kinase family. MNB/DYRK subfamily.</text>
</comment>
<evidence type="ECO:0000256" key="5">
    <source>
        <dbReference type="ARBA" id="ARBA00013203"/>
    </source>
</evidence>
<dbReference type="FunFam" id="3.40.50.1820:FF:000005">
    <property type="entry name" value="Prolyl endopeptidase"/>
    <property type="match status" value="1"/>
</dbReference>
<dbReference type="InterPro" id="IPR011009">
    <property type="entry name" value="Kinase-like_dom_sf"/>
</dbReference>
<dbReference type="Gene3D" id="3.40.50.1820">
    <property type="entry name" value="alpha/beta hydrolase"/>
    <property type="match status" value="1"/>
</dbReference>
<accession>A0A8J6HKT7</accession>
<organism evidence="23 24">
    <name type="scientific">Tenebrio molitor</name>
    <name type="common">Yellow mealworm beetle</name>
    <dbReference type="NCBI Taxonomy" id="7067"/>
    <lineage>
        <taxon>Eukaryota</taxon>
        <taxon>Metazoa</taxon>
        <taxon>Ecdysozoa</taxon>
        <taxon>Arthropoda</taxon>
        <taxon>Hexapoda</taxon>
        <taxon>Insecta</taxon>
        <taxon>Pterygota</taxon>
        <taxon>Neoptera</taxon>
        <taxon>Endopterygota</taxon>
        <taxon>Coleoptera</taxon>
        <taxon>Polyphaga</taxon>
        <taxon>Cucujiformia</taxon>
        <taxon>Tenebrionidae</taxon>
        <taxon>Tenebrio</taxon>
    </lineage>
</organism>
<comment type="catalytic activity">
    <reaction evidence="1">
        <text>Hydrolysis of Pro-|-Xaa &gt;&gt; Ala-|-Xaa in oligopeptides.</text>
        <dbReference type="EC" id="3.4.21.26"/>
    </reaction>
</comment>
<evidence type="ECO:0000256" key="2">
    <source>
        <dbReference type="ARBA" id="ARBA00005228"/>
    </source>
</evidence>
<dbReference type="InterPro" id="IPR002471">
    <property type="entry name" value="Pept_S9_AS"/>
</dbReference>
<keyword evidence="11 20" id="KW-0547">Nucleotide-binding</keyword>
<evidence type="ECO:0000256" key="15">
    <source>
        <dbReference type="ARBA" id="ARBA00022840"/>
    </source>
</evidence>
<evidence type="ECO:0000256" key="19">
    <source>
        <dbReference type="ARBA" id="ARBA00051680"/>
    </source>
</evidence>
<feature type="domain" description="Protein kinase" evidence="22">
    <location>
        <begin position="241"/>
        <end position="554"/>
    </location>
</feature>
<keyword evidence="10" id="KW-0808">Transferase</keyword>
<sequence>MGGFGNVIGVRSRVGRANGVRKRESETSARARGSDRSSEQAVEREEGKWVRGSVVKNVPDVVVVVKEVSAVAAVVQMSSAAVANSVKMPMSRTQLFSVSSHSYLPEGGSLPPLKPAAKEQSPPAASAASAGLPDLQVVGSCALQCMQSHMLRPSKGSPGPPSAQPEKHKTMVATPDQVMKLYMNKLTPYEHHEIFNFSQIYFIGANAKKRPGIIGNPNNCEYDNDQGSYLHIPHDHVAYRYEVLKVIGKGSFGQVVKAYDHKNHMHVALKMVRNEKRFHRQAQEEVRILEHLRKQDKDNTMNIIHMLDSFTFRNHMCITFELLSINLYELIKKNKFQGFSLQLVRKFSHSLLQCLDALNRNKIIHCDMKPENVLLKQQGRSGLKVIDFGSSCYEQNRVYTYIQSRFYRAPEVILGAKYGMPIDMWSLGCILAELLTGFPLLPGEDEADQLACIMELLGMPPQRLLDQSKRAKNFISSKGIPRYCTCSTMPDGKVILSAGISRRGKPRGPPGSKDLKRALKGCDDPLFLDFIQRCLQWDPEVRMTPSSALRHAWLRRRLPRPPNEKADQPSGARSTPTGLRTPKSNTLTSNKVRVQLSEERSATLHSGKLPPVTRCISVTCTKRNMSFKYPEARRDETVKDNYFGTEISDPYRWLEDPDAEETQKFVDAQNSVTRPYLDGCSFKESIKSKITQLWNYPKFSTPYRHGNKYYQYRNTGLQNQSVIYVQQDLSSKAEIFLDPNTLSEDGTVALSGTAFSEDGKTFAYGLSSSGSDWLEIKFKNVDDGKDYSEILKKVKFSPMTWMHDNKGFFYGAYMDQTGKADGSETKSNENQKLYYHELGTDQSQDIVVVEFDDPQLRIGAHVSHCGRYLVITGTKGCKNNLLYFAQLGSGQITGKLKLTEVVTEFVADFEYITNDKNSFYFHTNKNASNYRIVKIDFDNPKEAEWKDLISEHPKDVLDWAHAINENMLVVCYLQDVKNIMQLYDLNSGERLHEFKLDVGTISAISGKKHHKEMFFSFCSFLTPNIIFKVDFDGRGDIKEKLFHETKVGDFESAKFETKQVFYKSKDGTEIPMFIINKKGLVNDGNKPCLLYGYGGFNVNLTPSFGVSRLVFIENFDGVYALANIRGGGEYGDNWHNGGRFGKKQNCFDDFQYAAKYLVENKYTSVDKLIIQGGSNGGLLVAACINQAPNLFGAAICQVGVLDMLRFHKFTIGYAWKSDYGCSEEQEQFEYLYKYSPLHNIKVPKDGGQYPATLLLTADHDDRVVPLHSLKFIAELQNKIGRLSDQKNPLMIRIETRAGHGAGKPTSKIIEEVTDTFCFISRALNLTFSS</sequence>
<comment type="catalytic activity">
    <reaction evidence="19">
        <text>L-tyrosyl-[protein] + ATP = O-phospho-L-tyrosyl-[protein] + ADP + H(+)</text>
        <dbReference type="Rhea" id="RHEA:10596"/>
        <dbReference type="Rhea" id="RHEA-COMP:10136"/>
        <dbReference type="Rhea" id="RHEA-COMP:20101"/>
        <dbReference type="ChEBI" id="CHEBI:15378"/>
        <dbReference type="ChEBI" id="CHEBI:30616"/>
        <dbReference type="ChEBI" id="CHEBI:46858"/>
        <dbReference type="ChEBI" id="CHEBI:61978"/>
        <dbReference type="ChEBI" id="CHEBI:456216"/>
        <dbReference type="EC" id="2.7.12.1"/>
    </reaction>
</comment>
<evidence type="ECO:0000256" key="6">
    <source>
        <dbReference type="ARBA" id="ARBA00016310"/>
    </source>
</evidence>
<dbReference type="Gene3D" id="3.30.200.20">
    <property type="entry name" value="Phosphorylase Kinase, domain 1"/>
    <property type="match status" value="1"/>
</dbReference>
<feature type="binding site" evidence="20">
    <location>
        <position position="270"/>
    </location>
    <ligand>
        <name>ATP</name>
        <dbReference type="ChEBI" id="CHEBI:30616"/>
    </ligand>
</feature>
<reference evidence="23" key="1">
    <citation type="journal article" date="2020" name="J Insects Food Feed">
        <title>The yellow mealworm (Tenebrio molitor) genome: a resource for the emerging insects as food and feed industry.</title>
        <authorList>
            <person name="Eriksson T."/>
            <person name="Andere A."/>
            <person name="Kelstrup H."/>
            <person name="Emery V."/>
            <person name="Picard C."/>
        </authorList>
    </citation>
    <scope>NUCLEOTIDE SEQUENCE</scope>
    <source>
        <strain evidence="23">Stoneville</strain>
        <tissue evidence="23">Whole head</tissue>
    </source>
</reference>
<dbReference type="SUPFAM" id="SSF56112">
    <property type="entry name" value="Protein kinase-like (PK-like)"/>
    <property type="match status" value="1"/>
</dbReference>
<keyword evidence="24" id="KW-1185">Reference proteome</keyword>
<dbReference type="GO" id="GO:0070012">
    <property type="term" value="F:oligopeptidase activity"/>
    <property type="evidence" value="ECO:0007669"/>
    <property type="project" value="TreeGrafter"/>
</dbReference>
<evidence type="ECO:0000256" key="10">
    <source>
        <dbReference type="ARBA" id="ARBA00022679"/>
    </source>
</evidence>
<name>A0A8J6HKT7_TENMO</name>
<dbReference type="PROSITE" id="PS00108">
    <property type="entry name" value="PROTEIN_KINASE_ST"/>
    <property type="match status" value="1"/>
</dbReference>
<reference evidence="23" key="2">
    <citation type="submission" date="2021-08" db="EMBL/GenBank/DDBJ databases">
        <authorList>
            <person name="Eriksson T."/>
        </authorList>
    </citation>
    <scope>NUCLEOTIDE SEQUENCE</scope>
    <source>
        <strain evidence="23">Stoneville</strain>
        <tissue evidence="23">Whole head</tissue>
    </source>
</reference>
<evidence type="ECO:0000256" key="12">
    <source>
        <dbReference type="ARBA" id="ARBA00022777"/>
    </source>
</evidence>
<dbReference type="PANTHER" id="PTHR42881:SF2">
    <property type="entry name" value="PROLYL ENDOPEPTIDASE"/>
    <property type="match status" value="1"/>
</dbReference>
<feature type="compositionally biased region" description="Low complexity" evidence="21">
    <location>
        <begin position="118"/>
        <end position="129"/>
    </location>
</feature>
<dbReference type="GO" id="GO:0006508">
    <property type="term" value="P:proteolysis"/>
    <property type="evidence" value="ECO:0007669"/>
    <property type="project" value="UniProtKB-KW"/>
</dbReference>
<dbReference type="EMBL" id="JABDTM020011516">
    <property type="protein sequence ID" value="KAH0820570.1"/>
    <property type="molecule type" value="Genomic_DNA"/>
</dbReference>
<dbReference type="Gene3D" id="2.130.10.120">
    <property type="entry name" value="Prolyl oligopeptidase, N-terminal domain"/>
    <property type="match status" value="1"/>
</dbReference>
<dbReference type="EC" id="2.7.12.1" evidence="5"/>
<evidence type="ECO:0000256" key="9">
    <source>
        <dbReference type="ARBA" id="ARBA00022670"/>
    </source>
</evidence>
<keyword evidence="14" id="KW-0720">Serine protease</keyword>
<keyword evidence="13" id="KW-0378">Hydrolase</keyword>
<dbReference type="CDD" id="cd14224">
    <property type="entry name" value="PKc_DYRK2_3"/>
    <property type="match status" value="1"/>
</dbReference>
<dbReference type="GO" id="GO:0005524">
    <property type="term" value="F:ATP binding"/>
    <property type="evidence" value="ECO:0007669"/>
    <property type="project" value="UniProtKB-UniRule"/>
</dbReference>
<evidence type="ECO:0000256" key="16">
    <source>
        <dbReference type="ARBA" id="ARBA00029698"/>
    </source>
</evidence>
<comment type="catalytic activity">
    <reaction evidence="18">
        <text>L-threonyl-[protein] + ATP = O-phospho-L-threonyl-[protein] + ADP + H(+)</text>
        <dbReference type="Rhea" id="RHEA:46608"/>
        <dbReference type="Rhea" id="RHEA-COMP:11060"/>
        <dbReference type="Rhea" id="RHEA-COMP:11605"/>
        <dbReference type="ChEBI" id="CHEBI:15378"/>
        <dbReference type="ChEBI" id="CHEBI:30013"/>
        <dbReference type="ChEBI" id="CHEBI:30616"/>
        <dbReference type="ChEBI" id="CHEBI:61977"/>
        <dbReference type="ChEBI" id="CHEBI:456216"/>
        <dbReference type="EC" id="2.7.12.1"/>
    </reaction>
</comment>
<feature type="compositionally biased region" description="Polar residues" evidence="21">
    <location>
        <begin position="571"/>
        <end position="590"/>
    </location>
</feature>
<dbReference type="PRINTS" id="PR00862">
    <property type="entry name" value="PROLIGOPTASE"/>
</dbReference>
<dbReference type="InterPro" id="IPR000719">
    <property type="entry name" value="Prot_kinase_dom"/>
</dbReference>
<dbReference type="InterPro" id="IPR051167">
    <property type="entry name" value="Prolyl_oligopep/macrocyclase"/>
</dbReference>
<dbReference type="SMART" id="SM00220">
    <property type="entry name" value="S_TKc"/>
    <property type="match status" value="1"/>
</dbReference>
<dbReference type="GO" id="GO:0004712">
    <property type="term" value="F:protein serine/threonine/tyrosine kinase activity"/>
    <property type="evidence" value="ECO:0007669"/>
    <property type="project" value="UniProtKB-EC"/>
</dbReference>
<comment type="catalytic activity">
    <reaction evidence="17">
        <text>L-seryl-[protein] + ATP = O-phospho-L-seryl-[protein] + ADP + H(+)</text>
        <dbReference type="Rhea" id="RHEA:17989"/>
        <dbReference type="Rhea" id="RHEA-COMP:9863"/>
        <dbReference type="Rhea" id="RHEA-COMP:11604"/>
        <dbReference type="ChEBI" id="CHEBI:15378"/>
        <dbReference type="ChEBI" id="CHEBI:29999"/>
        <dbReference type="ChEBI" id="CHEBI:30616"/>
        <dbReference type="ChEBI" id="CHEBI:83421"/>
        <dbReference type="ChEBI" id="CHEBI:456216"/>
        <dbReference type="EC" id="2.7.12.1"/>
    </reaction>
</comment>
<dbReference type="EC" id="3.4.21.26" evidence="4"/>
<dbReference type="PROSITE" id="PS50011">
    <property type="entry name" value="PROTEIN_KINASE_DOM"/>
    <property type="match status" value="1"/>
</dbReference>
<dbReference type="GO" id="GO:0004252">
    <property type="term" value="F:serine-type endopeptidase activity"/>
    <property type="evidence" value="ECO:0007669"/>
    <property type="project" value="UniProtKB-EC"/>
</dbReference>
<dbReference type="Pfam" id="PF02897">
    <property type="entry name" value="Peptidase_S9_N"/>
    <property type="match status" value="1"/>
</dbReference>
<dbReference type="InterPro" id="IPR042521">
    <property type="entry name" value="DYRK"/>
</dbReference>
<keyword evidence="12" id="KW-0418">Kinase</keyword>
<keyword evidence="8" id="KW-0597">Phosphoprotein</keyword>
<dbReference type="InterPro" id="IPR017441">
    <property type="entry name" value="Protein_kinase_ATP_BS"/>
</dbReference>
<evidence type="ECO:0000259" key="22">
    <source>
        <dbReference type="PROSITE" id="PS50011"/>
    </source>
</evidence>
<evidence type="ECO:0000256" key="18">
    <source>
        <dbReference type="ARBA" id="ARBA00049308"/>
    </source>
</evidence>
<dbReference type="FunFam" id="1.10.510.10:FF:000112">
    <property type="entry name" value="Putative dual specificity tyrosine-phosphorylation-regulated kinase 2"/>
    <property type="match status" value="1"/>
</dbReference>
<dbReference type="GO" id="GO:0004674">
    <property type="term" value="F:protein serine/threonine kinase activity"/>
    <property type="evidence" value="ECO:0007669"/>
    <property type="project" value="UniProtKB-KW"/>
</dbReference>
<evidence type="ECO:0000256" key="13">
    <source>
        <dbReference type="ARBA" id="ARBA00022801"/>
    </source>
</evidence>
<evidence type="ECO:0000256" key="1">
    <source>
        <dbReference type="ARBA" id="ARBA00001070"/>
    </source>
</evidence>
<dbReference type="GO" id="GO:0005829">
    <property type="term" value="C:cytosol"/>
    <property type="evidence" value="ECO:0007669"/>
    <property type="project" value="TreeGrafter"/>
</dbReference>
<dbReference type="SUPFAM" id="SSF53474">
    <property type="entry name" value="alpha/beta-Hydrolases"/>
    <property type="match status" value="1"/>
</dbReference>
<feature type="region of interest" description="Disordered" evidence="21">
    <location>
        <begin position="554"/>
        <end position="590"/>
    </location>
</feature>
<dbReference type="Pfam" id="PF00326">
    <property type="entry name" value="Peptidase_S9"/>
    <property type="match status" value="1"/>
</dbReference>
<evidence type="ECO:0000256" key="14">
    <source>
        <dbReference type="ARBA" id="ARBA00022825"/>
    </source>
</evidence>
<keyword evidence="9" id="KW-0645">Protease</keyword>
<dbReference type="Gene3D" id="3.30.10.30">
    <property type="entry name" value="DYRK"/>
    <property type="match status" value="1"/>
</dbReference>
<evidence type="ECO:0000256" key="8">
    <source>
        <dbReference type="ARBA" id="ARBA00022553"/>
    </source>
</evidence>
<dbReference type="InterPro" id="IPR002470">
    <property type="entry name" value="Peptidase_S9A"/>
</dbReference>
<dbReference type="FunFam" id="2.130.10.120:FF:000001">
    <property type="entry name" value="Prolyl endopeptidase"/>
    <property type="match status" value="1"/>
</dbReference>
<evidence type="ECO:0000256" key="11">
    <source>
        <dbReference type="ARBA" id="ARBA00022741"/>
    </source>
</evidence>
<feature type="compositionally biased region" description="Basic and acidic residues" evidence="21">
    <location>
        <begin position="21"/>
        <end position="45"/>
    </location>
</feature>
<dbReference type="Pfam" id="PF00069">
    <property type="entry name" value="Pkinase"/>
    <property type="match status" value="1"/>
</dbReference>
<keyword evidence="7" id="KW-0723">Serine/threonine-protein kinase</keyword>
<feature type="region of interest" description="Disordered" evidence="21">
    <location>
        <begin position="107"/>
        <end position="129"/>
    </location>
</feature>
<keyword evidence="15 20" id="KW-0067">ATP-binding</keyword>
<evidence type="ECO:0000256" key="7">
    <source>
        <dbReference type="ARBA" id="ARBA00022527"/>
    </source>
</evidence>